<dbReference type="EMBL" id="JAUOEM010000001">
    <property type="protein sequence ID" value="MDO5985989.1"/>
    <property type="molecule type" value="Genomic_DNA"/>
</dbReference>
<organism evidence="2 3">
    <name type="scientific">Flavivirga amylovorans</name>
    <dbReference type="NCBI Taxonomy" id="870486"/>
    <lineage>
        <taxon>Bacteria</taxon>
        <taxon>Pseudomonadati</taxon>
        <taxon>Bacteroidota</taxon>
        <taxon>Flavobacteriia</taxon>
        <taxon>Flavobacteriales</taxon>
        <taxon>Flavobacteriaceae</taxon>
        <taxon>Flavivirga</taxon>
    </lineage>
</organism>
<name>A0ABT8WX78_9FLAO</name>
<keyword evidence="3" id="KW-1185">Reference proteome</keyword>
<sequence length="297" mass="34231">MKTKFFSLIITCFIVANVFSQSNLSDYKYVIVPNKFDFLKQKDQYQLNSLAQFLFKKYGFEALMEGDAYPEDLIRNRCLALRSDVSKETGMFKTKLAIQLKDCNDQIVYSSNLGESREKDYAKAYNEALRNAFKSIETLKYKYKPNKSITGLQTTQSTEVSNEVTQEIEQLKQEIQNLKKEKEVEAIANNTSEAIQPKSKVEVAPVVPVPIIQEKTNSIETGVKEVLSKVLYAQEIENGFQLVDSSPKVVYKIRQTRLDNVFLVENTSAIIYKKEGIWTIEYYSNNTLKYEELNIKF</sequence>
<evidence type="ECO:0000256" key="1">
    <source>
        <dbReference type="SAM" id="Coils"/>
    </source>
</evidence>
<protein>
    <submittedName>
        <fullName evidence="2">Uncharacterized protein</fullName>
    </submittedName>
</protein>
<comment type="caution">
    <text evidence="2">The sequence shown here is derived from an EMBL/GenBank/DDBJ whole genome shotgun (WGS) entry which is preliminary data.</text>
</comment>
<dbReference type="RefSeq" id="WP_303280533.1">
    <property type="nucleotide sequence ID" value="NZ_BAABCZ010000016.1"/>
</dbReference>
<accession>A0ABT8WX78</accession>
<evidence type="ECO:0000313" key="2">
    <source>
        <dbReference type="EMBL" id="MDO5985989.1"/>
    </source>
</evidence>
<gene>
    <name evidence="2" type="ORF">Q4Q39_01110</name>
</gene>
<dbReference type="Proteomes" id="UP001176891">
    <property type="component" value="Unassembled WGS sequence"/>
</dbReference>
<evidence type="ECO:0000313" key="3">
    <source>
        <dbReference type="Proteomes" id="UP001176891"/>
    </source>
</evidence>
<proteinExistence type="predicted"/>
<reference evidence="2" key="1">
    <citation type="submission" date="2023-07" db="EMBL/GenBank/DDBJ databases">
        <title>Two novel species in the genus Flavivirga.</title>
        <authorList>
            <person name="Kwon K."/>
        </authorList>
    </citation>
    <scope>NUCLEOTIDE SEQUENCE</scope>
    <source>
        <strain evidence="2">KACC 14157</strain>
    </source>
</reference>
<feature type="coiled-coil region" evidence="1">
    <location>
        <begin position="161"/>
        <end position="188"/>
    </location>
</feature>
<keyword evidence="1" id="KW-0175">Coiled coil</keyword>